<dbReference type="RefSeq" id="WP_145342906.1">
    <property type="nucleotide sequence ID" value="NZ_CP036261.1"/>
</dbReference>
<dbReference type="InterPro" id="IPR039425">
    <property type="entry name" value="RNA_pol_sigma-70-like"/>
</dbReference>
<dbReference type="PANTHER" id="PTHR43133:SF51">
    <property type="entry name" value="RNA POLYMERASE SIGMA FACTOR"/>
    <property type="match status" value="1"/>
</dbReference>
<comment type="similarity">
    <text evidence="1">Belongs to the sigma-70 factor family. ECF subfamily.</text>
</comment>
<keyword evidence="2" id="KW-0805">Transcription regulation</keyword>
<evidence type="ECO:0000256" key="2">
    <source>
        <dbReference type="ARBA" id="ARBA00023015"/>
    </source>
</evidence>
<dbReference type="EMBL" id="CP036261">
    <property type="protein sequence ID" value="QDS86896.1"/>
    <property type="molecule type" value="Genomic_DNA"/>
</dbReference>
<dbReference type="CDD" id="cd06171">
    <property type="entry name" value="Sigma70_r4"/>
    <property type="match status" value="1"/>
</dbReference>
<dbReference type="Pfam" id="PF08281">
    <property type="entry name" value="Sigma70_r4_2"/>
    <property type="match status" value="1"/>
</dbReference>
<evidence type="ECO:0000256" key="4">
    <source>
        <dbReference type="ARBA" id="ARBA00023163"/>
    </source>
</evidence>
<evidence type="ECO:0000259" key="6">
    <source>
        <dbReference type="Pfam" id="PF08281"/>
    </source>
</evidence>
<keyword evidence="4" id="KW-0804">Transcription</keyword>
<dbReference type="GO" id="GO:0006352">
    <property type="term" value="P:DNA-templated transcription initiation"/>
    <property type="evidence" value="ECO:0007669"/>
    <property type="project" value="InterPro"/>
</dbReference>
<sequence length="187" mass="21343">MTLSDIDRQLLDRCLDNEPQSWEAFIDRFLGLVVHVVNHTATSRGVTLPVAERDDMVAEVFLTLVNNDRAVLRRFRRQSSLATYLTVIARRVIVHQLATAQRLAAQKNRIASEETQISPVEQQVEDRDQLEQMLARLDPKEADVVRMHHLEGKTYREIGNHLGLPENSVGPMLSRARDKMRQSQPGV</sequence>
<reference evidence="7 8" key="1">
    <citation type="submission" date="2019-02" db="EMBL/GenBank/DDBJ databases">
        <title>Deep-cultivation of Planctomycetes and their phenomic and genomic characterization uncovers novel biology.</title>
        <authorList>
            <person name="Wiegand S."/>
            <person name="Jogler M."/>
            <person name="Boedeker C."/>
            <person name="Pinto D."/>
            <person name="Vollmers J."/>
            <person name="Rivas-Marin E."/>
            <person name="Kohn T."/>
            <person name="Peeters S.H."/>
            <person name="Heuer A."/>
            <person name="Rast P."/>
            <person name="Oberbeckmann S."/>
            <person name="Bunk B."/>
            <person name="Jeske O."/>
            <person name="Meyerdierks A."/>
            <person name="Storesund J.E."/>
            <person name="Kallscheuer N."/>
            <person name="Luecker S."/>
            <person name="Lage O.M."/>
            <person name="Pohl T."/>
            <person name="Merkel B.J."/>
            <person name="Hornburger P."/>
            <person name="Mueller R.-W."/>
            <person name="Bruemmer F."/>
            <person name="Labrenz M."/>
            <person name="Spormann A.M."/>
            <person name="Op den Camp H."/>
            <person name="Overmann J."/>
            <person name="Amann R."/>
            <person name="Jetten M.S.M."/>
            <person name="Mascher T."/>
            <person name="Medema M.H."/>
            <person name="Devos D.P."/>
            <person name="Kaster A.-K."/>
            <person name="Ovreas L."/>
            <person name="Rohde M."/>
            <person name="Galperin M.Y."/>
            <person name="Jogler C."/>
        </authorList>
    </citation>
    <scope>NUCLEOTIDE SEQUENCE [LARGE SCALE GENOMIC DNA]</scope>
    <source>
        <strain evidence="7 8">EC9</strain>
    </source>
</reference>
<evidence type="ECO:0000256" key="1">
    <source>
        <dbReference type="ARBA" id="ARBA00010641"/>
    </source>
</evidence>
<dbReference type="GO" id="GO:0003677">
    <property type="term" value="F:DNA binding"/>
    <property type="evidence" value="ECO:0007669"/>
    <property type="project" value="InterPro"/>
</dbReference>
<gene>
    <name evidence="7" type="ORF">EC9_10710</name>
</gene>
<dbReference type="PANTHER" id="PTHR43133">
    <property type="entry name" value="RNA POLYMERASE ECF-TYPE SIGMA FACTO"/>
    <property type="match status" value="1"/>
</dbReference>
<organism evidence="7 8">
    <name type="scientific">Rosistilla ulvae</name>
    <dbReference type="NCBI Taxonomy" id="1930277"/>
    <lineage>
        <taxon>Bacteria</taxon>
        <taxon>Pseudomonadati</taxon>
        <taxon>Planctomycetota</taxon>
        <taxon>Planctomycetia</taxon>
        <taxon>Pirellulales</taxon>
        <taxon>Pirellulaceae</taxon>
        <taxon>Rosistilla</taxon>
    </lineage>
</organism>
<dbReference type="InterPro" id="IPR013325">
    <property type="entry name" value="RNA_pol_sigma_r2"/>
</dbReference>
<dbReference type="InterPro" id="IPR036388">
    <property type="entry name" value="WH-like_DNA-bd_sf"/>
</dbReference>
<dbReference type="OrthoDB" id="260857at2"/>
<dbReference type="Gene3D" id="1.10.1740.10">
    <property type="match status" value="1"/>
</dbReference>
<dbReference type="NCBIfam" id="TIGR02937">
    <property type="entry name" value="sigma70-ECF"/>
    <property type="match status" value="1"/>
</dbReference>
<accession>A0A517LW97</accession>
<dbReference type="Gene3D" id="1.10.10.10">
    <property type="entry name" value="Winged helix-like DNA-binding domain superfamily/Winged helix DNA-binding domain"/>
    <property type="match status" value="1"/>
</dbReference>
<dbReference type="AlphaFoldDB" id="A0A517LW97"/>
<evidence type="ECO:0000313" key="7">
    <source>
        <dbReference type="EMBL" id="QDS86896.1"/>
    </source>
</evidence>
<evidence type="ECO:0000256" key="5">
    <source>
        <dbReference type="SAM" id="MobiDB-lite"/>
    </source>
</evidence>
<dbReference type="GO" id="GO:0016987">
    <property type="term" value="F:sigma factor activity"/>
    <property type="evidence" value="ECO:0007669"/>
    <property type="project" value="UniProtKB-KW"/>
</dbReference>
<dbReference type="InterPro" id="IPR013324">
    <property type="entry name" value="RNA_pol_sigma_r3/r4-like"/>
</dbReference>
<keyword evidence="8" id="KW-1185">Reference proteome</keyword>
<name>A0A517LW97_9BACT</name>
<dbReference type="Proteomes" id="UP000319557">
    <property type="component" value="Chromosome"/>
</dbReference>
<dbReference type="InterPro" id="IPR013249">
    <property type="entry name" value="RNA_pol_sigma70_r4_t2"/>
</dbReference>
<dbReference type="SUPFAM" id="SSF88659">
    <property type="entry name" value="Sigma3 and sigma4 domains of RNA polymerase sigma factors"/>
    <property type="match status" value="1"/>
</dbReference>
<feature type="domain" description="RNA polymerase sigma factor 70 region 4 type 2" evidence="6">
    <location>
        <begin position="128"/>
        <end position="180"/>
    </location>
</feature>
<dbReference type="SUPFAM" id="SSF88946">
    <property type="entry name" value="Sigma2 domain of RNA polymerase sigma factors"/>
    <property type="match status" value="1"/>
</dbReference>
<dbReference type="InterPro" id="IPR014284">
    <property type="entry name" value="RNA_pol_sigma-70_dom"/>
</dbReference>
<dbReference type="KEGG" id="ruv:EC9_10710"/>
<feature type="region of interest" description="Disordered" evidence="5">
    <location>
        <begin position="161"/>
        <end position="187"/>
    </location>
</feature>
<proteinExistence type="inferred from homology"/>
<keyword evidence="3" id="KW-0731">Sigma factor</keyword>
<protein>
    <submittedName>
        <fullName evidence="7">RNA polymerase sigma factor</fullName>
    </submittedName>
</protein>
<evidence type="ECO:0000256" key="3">
    <source>
        <dbReference type="ARBA" id="ARBA00023082"/>
    </source>
</evidence>
<evidence type="ECO:0000313" key="8">
    <source>
        <dbReference type="Proteomes" id="UP000319557"/>
    </source>
</evidence>